<reference evidence="3" key="2">
    <citation type="journal article" date="2017" name="Nat. Plants">
        <title>The Aegilops tauschii genome reveals multiple impacts of transposons.</title>
        <authorList>
            <person name="Zhao G."/>
            <person name="Zou C."/>
            <person name="Li K."/>
            <person name="Wang K."/>
            <person name="Li T."/>
            <person name="Gao L."/>
            <person name="Zhang X."/>
            <person name="Wang H."/>
            <person name="Yang Z."/>
            <person name="Liu X."/>
            <person name="Jiang W."/>
            <person name="Mao L."/>
            <person name="Kong X."/>
            <person name="Jiao Y."/>
            <person name="Jia J."/>
        </authorList>
    </citation>
    <scope>NUCLEOTIDE SEQUENCE [LARGE SCALE GENOMIC DNA]</scope>
    <source>
        <strain evidence="3">cv. AL8/78</strain>
    </source>
</reference>
<evidence type="ECO:0000256" key="1">
    <source>
        <dbReference type="ARBA" id="ARBA00009861"/>
    </source>
</evidence>
<reference evidence="2" key="4">
    <citation type="submission" date="2019-03" db="UniProtKB">
        <authorList>
            <consortium name="EnsemblPlants"/>
        </authorList>
    </citation>
    <scope>IDENTIFICATION</scope>
</reference>
<name>A0A453E7B6_AEGTS</name>
<dbReference type="EnsemblPlants" id="AET3Gv20246700.1">
    <property type="protein sequence ID" value="AET3Gv20246700.1"/>
    <property type="gene ID" value="AET3Gv20246700"/>
</dbReference>
<dbReference type="STRING" id="200361.A0A453E7B6"/>
<dbReference type="PANTHER" id="PTHR31147">
    <property type="entry name" value="ACYL TRANSFERASE 4"/>
    <property type="match status" value="1"/>
</dbReference>
<dbReference type="Proteomes" id="UP000015105">
    <property type="component" value="Chromosome 3D"/>
</dbReference>
<accession>A0A453E7B6</accession>
<dbReference type="Pfam" id="PF02458">
    <property type="entry name" value="Transferase"/>
    <property type="match status" value="1"/>
</dbReference>
<evidence type="ECO:0000313" key="3">
    <source>
        <dbReference type="Proteomes" id="UP000015105"/>
    </source>
</evidence>
<dbReference type="GO" id="GO:0016747">
    <property type="term" value="F:acyltransferase activity, transferring groups other than amino-acyl groups"/>
    <property type="evidence" value="ECO:0007669"/>
    <property type="project" value="UniProtKB-ARBA"/>
</dbReference>
<proteinExistence type="inferred from homology"/>
<dbReference type="PANTHER" id="PTHR31147:SF34">
    <property type="entry name" value="ACYL TRANSFERASE 9"/>
    <property type="match status" value="1"/>
</dbReference>
<dbReference type="AlphaFoldDB" id="A0A453E7B6"/>
<sequence length="468" mass="51984">GPTRHRPTAEHQTKLHLRNQLKLQSLVPKTPHTHTRLTEAQSRARAGAAMASSSFKVTRISEGAVKPASETPDHTLPLAWVDRYPTHRGLVESMHIFRSGADAAPAVIREALGKALAFFYPLAGRIVEQPEKGCPAIRCTADGVYFAEAVAECSLEDVRFLERPLLLPKEDLVPYPADDLWGVEPHNTIMMMQITKFTCGGFVMGLRFNHASADGMGAAQFIKAVGDMARGLPEPAVKPVWDREKFPNPSIKPGPLPELPVLALDYIVLDFPTGYIDALKTQYKAHSGKFCSGFDVLTAKLWQCRTRALNLEPDATVKLCFFASVRHLLKLDAGYYGNSIFPVKMSGTSREVLRSSVMEVIDMIREAKQRMAVEFFQFAKEETRQDPFQMSFDYESIYVSDWSKLGFSDVDYGFGPPMFAGPLVNNDFIASVVILKAPLPLDGTRMLASCVTKEHSEEFARGMKEDLP</sequence>
<comment type="similarity">
    <text evidence="1">Belongs to the plant acyltransferase family.</text>
</comment>
<dbReference type="Gene3D" id="3.30.559.10">
    <property type="entry name" value="Chloramphenicol acetyltransferase-like domain"/>
    <property type="match status" value="2"/>
</dbReference>
<dbReference type="Gramene" id="AET3Gv20246700.1">
    <property type="protein sequence ID" value="AET3Gv20246700.1"/>
    <property type="gene ID" value="AET3Gv20246700"/>
</dbReference>
<reference evidence="2" key="5">
    <citation type="journal article" date="2021" name="G3 (Bethesda)">
        <title>Aegilops tauschii genome assembly Aet v5.0 features greater sequence contiguity and improved annotation.</title>
        <authorList>
            <person name="Wang L."/>
            <person name="Zhu T."/>
            <person name="Rodriguez J.C."/>
            <person name="Deal K.R."/>
            <person name="Dubcovsky J."/>
            <person name="McGuire P.E."/>
            <person name="Lux T."/>
            <person name="Spannagl M."/>
            <person name="Mayer K.F.X."/>
            <person name="Baldrich P."/>
            <person name="Meyers B.C."/>
            <person name="Huo N."/>
            <person name="Gu Y.Q."/>
            <person name="Zhou H."/>
            <person name="Devos K.M."/>
            <person name="Bennetzen J.L."/>
            <person name="Unver T."/>
            <person name="Budak H."/>
            <person name="Gulick P.J."/>
            <person name="Galiba G."/>
            <person name="Kalapos B."/>
            <person name="Nelson D.R."/>
            <person name="Li P."/>
            <person name="You F.M."/>
            <person name="Luo M.C."/>
            <person name="Dvorak J."/>
        </authorList>
    </citation>
    <scope>NUCLEOTIDE SEQUENCE [LARGE SCALE GENOMIC DNA]</scope>
    <source>
        <strain evidence="2">cv. AL8/78</strain>
    </source>
</reference>
<protein>
    <submittedName>
        <fullName evidence="2">Uncharacterized protein</fullName>
    </submittedName>
</protein>
<reference evidence="3" key="1">
    <citation type="journal article" date="2014" name="Science">
        <title>Ancient hybridizations among the ancestral genomes of bread wheat.</title>
        <authorList>
            <consortium name="International Wheat Genome Sequencing Consortium,"/>
            <person name="Marcussen T."/>
            <person name="Sandve S.R."/>
            <person name="Heier L."/>
            <person name="Spannagl M."/>
            <person name="Pfeifer M."/>
            <person name="Jakobsen K.S."/>
            <person name="Wulff B.B."/>
            <person name="Steuernagel B."/>
            <person name="Mayer K.F."/>
            <person name="Olsen O.A."/>
        </authorList>
    </citation>
    <scope>NUCLEOTIDE SEQUENCE [LARGE SCALE GENOMIC DNA]</scope>
    <source>
        <strain evidence="3">cv. AL8/78</strain>
    </source>
</reference>
<keyword evidence="3" id="KW-1185">Reference proteome</keyword>
<evidence type="ECO:0000313" key="2">
    <source>
        <dbReference type="EnsemblPlants" id="AET3Gv20246700.1"/>
    </source>
</evidence>
<dbReference type="InterPro" id="IPR050898">
    <property type="entry name" value="Plant_acyltransferase"/>
</dbReference>
<dbReference type="InterPro" id="IPR023213">
    <property type="entry name" value="CAT-like_dom_sf"/>
</dbReference>
<organism evidence="2 3">
    <name type="scientific">Aegilops tauschii subsp. strangulata</name>
    <name type="common">Goatgrass</name>
    <dbReference type="NCBI Taxonomy" id="200361"/>
    <lineage>
        <taxon>Eukaryota</taxon>
        <taxon>Viridiplantae</taxon>
        <taxon>Streptophyta</taxon>
        <taxon>Embryophyta</taxon>
        <taxon>Tracheophyta</taxon>
        <taxon>Spermatophyta</taxon>
        <taxon>Magnoliopsida</taxon>
        <taxon>Liliopsida</taxon>
        <taxon>Poales</taxon>
        <taxon>Poaceae</taxon>
        <taxon>BOP clade</taxon>
        <taxon>Pooideae</taxon>
        <taxon>Triticodae</taxon>
        <taxon>Triticeae</taxon>
        <taxon>Triticinae</taxon>
        <taxon>Aegilops</taxon>
    </lineage>
</organism>
<reference evidence="2" key="3">
    <citation type="journal article" date="2017" name="Nature">
        <title>Genome sequence of the progenitor of the wheat D genome Aegilops tauschii.</title>
        <authorList>
            <person name="Luo M.C."/>
            <person name="Gu Y.Q."/>
            <person name="Puiu D."/>
            <person name="Wang H."/>
            <person name="Twardziok S.O."/>
            <person name="Deal K.R."/>
            <person name="Huo N."/>
            <person name="Zhu T."/>
            <person name="Wang L."/>
            <person name="Wang Y."/>
            <person name="McGuire P.E."/>
            <person name="Liu S."/>
            <person name="Long H."/>
            <person name="Ramasamy R.K."/>
            <person name="Rodriguez J.C."/>
            <person name="Van S.L."/>
            <person name="Yuan L."/>
            <person name="Wang Z."/>
            <person name="Xia Z."/>
            <person name="Xiao L."/>
            <person name="Anderson O.D."/>
            <person name="Ouyang S."/>
            <person name="Liang Y."/>
            <person name="Zimin A.V."/>
            <person name="Pertea G."/>
            <person name="Qi P."/>
            <person name="Bennetzen J.L."/>
            <person name="Dai X."/>
            <person name="Dawson M.W."/>
            <person name="Muller H.G."/>
            <person name="Kugler K."/>
            <person name="Rivarola-Duarte L."/>
            <person name="Spannagl M."/>
            <person name="Mayer K.F.X."/>
            <person name="Lu F.H."/>
            <person name="Bevan M.W."/>
            <person name="Leroy P."/>
            <person name="Li P."/>
            <person name="You F.M."/>
            <person name="Sun Q."/>
            <person name="Liu Z."/>
            <person name="Lyons E."/>
            <person name="Wicker T."/>
            <person name="Salzberg S.L."/>
            <person name="Devos K.M."/>
            <person name="Dvorak J."/>
        </authorList>
    </citation>
    <scope>NUCLEOTIDE SEQUENCE [LARGE SCALE GENOMIC DNA]</scope>
    <source>
        <strain evidence="2">cv. AL8/78</strain>
    </source>
</reference>